<dbReference type="Pfam" id="PF00854">
    <property type="entry name" value="PTR2"/>
    <property type="match status" value="1"/>
</dbReference>
<keyword evidence="3 7" id="KW-0812">Transmembrane</keyword>
<protein>
    <submittedName>
        <fullName evidence="8">Proton-dependent oligopeptide transporter family</fullName>
    </submittedName>
</protein>
<dbReference type="EMBL" id="PKPP01000509">
    <property type="protein sequence ID" value="PWA91910.1"/>
    <property type="molecule type" value="Genomic_DNA"/>
</dbReference>
<dbReference type="GO" id="GO:0022857">
    <property type="term" value="F:transmembrane transporter activity"/>
    <property type="evidence" value="ECO:0007669"/>
    <property type="project" value="InterPro"/>
</dbReference>
<feature type="transmembrane region" description="Helical" evidence="7">
    <location>
        <begin position="561"/>
        <end position="587"/>
    </location>
</feature>
<dbReference type="Proteomes" id="UP000245207">
    <property type="component" value="Unassembled WGS sequence"/>
</dbReference>
<feature type="transmembrane region" description="Helical" evidence="7">
    <location>
        <begin position="208"/>
        <end position="231"/>
    </location>
</feature>
<sequence length="661" mass="74032">MALVQLELWRYNDFQGLGVGAAFQRKLPAQHFCLNSHCRNLHTTHTLNSKNIKKMETMNDEESVKMAKEKKLGGVKTMPFILDSQTPAANGDHWFFMVRANEICDRFAATGFHANLITYLTEQLNMPLVKASNTLTNFSGLSSFMPIFGALFADSFAGRYWTIIVALLIYELGMIVITISAFLPQSHPPQCPTQTNCKEASQSQLSVLYISLFLTSVGLGGTRPCVVAFAADQLDILKMKTQVKSWNFFNVYYFLLSLASLSALTLVVYIQDTVSWGWGLGIPTIAMVVAFVVFLVGSPFYQKAKPEGSPFVRLAQVIVAAVKKRKVVVPVDDKLLYVNKELDAGISKDGQLLHTDQMRWFDKAAIVTENDTDLLSNSPKLWRIATVHRVEELKSIIRLLPIISTGIIYIMAYSHQSTFTVMQARTMDRHVAGSFEIPPASMAIFDVGAIIITLALYDRLFVPFAYRFTKNPAGITSLQRIGVGFIISVCATFAGSFVEIKRKHTAREYNLIDKPTQVIPISVFWLIPQYSLHGIAGAFFNVGKLEFLYDQSPESMKSTAIALHWTATALGQYAGTLMVTMVHKYTAGSNGSNWLPDRNLNRGRLEYYYMLVSGMQAVNLLYYYVCAWFYTYKPLEQEIGKTSDDGDLELVVDNRVVDVTK</sequence>
<feature type="transmembrane region" description="Helical" evidence="7">
    <location>
        <begin position="478"/>
        <end position="498"/>
    </location>
</feature>
<dbReference type="OrthoDB" id="8904098at2759"/>
<organism evidence="8 9">
    <name type="scientific">Artemisia annua</name>
    <name type="common">Sweet wormwood</name>
    <dbReference type="NCBI Taxonomy" id="35608"/>
    <lineage>
        <taxon>Eukaryota</taxon>
        <taxon>Viridiplantae</taxon>
        <taxon>Streptophyta</taxon>
        <taxon>Embryophyta</taxon>
        <taxon>Tracheophyta</taxon>
        <taxon>Spermatophyta</taxon>
        <taxon>Magnoliopsida</taxon>
        <taxon>eudicotyledons</taxon>
        <taxon>Gunneridae</taxon>
        <taxon>Pentapetalae</taxon>
        <taxon>asterids</taxon>
        <taxon>campanulids</taxon>
        <taxon>Asterales</taxon>
        <taxon>Asteraceae</taxon>
        <taxon>Asteroideae</taxon>
        <taxon>Anthemideae</taxon>
        <taxon>Artemisiinae</taxon>
        <taxon>Artemisia</taxon>
    </lineage>
</organism>
<keyword evidence="9" id="KW-1185">Reference proteome</keyword>
<comment type="caution">
    <text evidence="8">The sequence shown here is derived from an EMBL/GenBank/DDBJ whole genome shotgun (WGS) entry which is preliminary data.</text>
</comment>
<dbReference type="InterPro" id="IPR036259">
    <property type="entry name" value="MFS_trans_sf"/>
</dbReference>
<feature type="transmembrane region" description="Helical" evidence="7">
    <location>
        <begin position="160"/>
        <end position="183"/>
    </location>
</feature>
<evidence type="ECO:0000256" key="3">
    <source>
        <dbReference type="ARBA" id="ARBA00022692"/>
    </source>
</evidence>
<evidence type="ECO:0000313" key="8">
    <source>
        <dbReference type="EMBL" id="PWA91910.1"/>
    </source>
</evidence>
<keyword evidence="4 7" id="KW-1133">Transmembrane helix</keyword>
<dbReference type="InterPro" id="IPR000109">
    <property type="entry name" value="POT_fam"/>
</dbReference>
<evidence type="ECO:0000256" key="4">
    <source>
        <dbReference type="ARBA" id="ARBA00022989"/>
    </source>
</evidence>
<comment type="similarity">
    <text evidence="6">Belongs to the major facilitator superfamily. Phosphate:H(+) symporter (TC 2.A.1.9) family.</text>
</comment>
<name>A0A2U1Q1L0_ARTAN</name>
<evidence type="ECO:0000256" key="6">
    <source>
        <dbReference type="ARBA" id="ARBA00044504"/>
    </source>
</evidence>
<feature type="transmembrane region" description="Helical" evidence="7">
    <location>
        <begin position="518"/>
        <end position="540"/>
    </location>
</feature>
<dbReference type="STRING" id="35608.A0A2U1Q1L0"/>
<dbReference type="Gene3D" id="1.20.1250.20">
    <property type="entry name" value="MFS general substrate transporter like domains"/>
    <property type="match status" value="1"/>
</dbReference>
<feature type="transmembrane region" description="Helical" evidence="7">
    <location>
        <begin position="135"/>
        <end position="153"/>
    </location>
</feature>
<dbReference type="AlphaFoldDB" id="A0A2U1Q1L0"/>
<feature type="transmembrane region" description="Helical" evidence="7">
    <location>
        <begin position="435"/>
        <end position="457"/>
    </location>
</feature>
<keyword evidence="5 7" id="KW-0472">Membrane</keyword>
<feature type="transmembrane region" description="Helical" evidence="7">
    <location>
        <begin position="251"/>
        <end position="270"/>
    </location>
</feature>
<proteinExistence type="inferred from homology"/>
<evidence type="ECO:0000256" key="2">
    <source>
        <dbReference type="ARBA" id="ARBA00005982"/>
    </source>
</evidence>
<reference evidence="8 9" key="1">
    <citation type="journal article" date="2018" name="Mol. Plant">
        <title>The genome of Artemisia annua provides insight into the evolution of Asteraceae family and artemisinin biosynthesis.</title>
        <authorList>
            <person name="Shen Q."/>
            <person name="Zhang L."/>
            <person name="Liao Z."/>
            <person name="Wang S."/>
            <person name="Yan T."/>
            <person name="Shi P."/>
            <person name="Liu M."/>
            <person name="Fu X."/>
            <person name="Pan Q."/>
            <person name="Wang Y."/>
            <person name="Lv Z."/>
            <person name="Lu X."/>
            <person name="Zhang F."/>
            <person name="Jiang W."/>
            <person name="Ma Y."/>
            <person name="Chen M."/>
            <person name="Hao X."/>
            <person name="Li L."/>
            <person name="Tang Y."/>
            <person name="Lv G."/>
            <person name="Zhou Y."/>
            <person name="Sun X."/>
            <person name="Brodelius P.E."/>
            <person name="Rose J.K.C."/>
            <person name="Tang K."/>
        </authorList>
    </citation>
    <scope>NUCLEOTIDE SEQUENCE [LARGE SCALE GENOMIC DNA]</scope>
    <source>
        <strain evidence="9">cv. Huhao1</strain>
        <tissue evidence="8">Leaf</tissue>
    </source>
</reference>
<feature type="transmembrane region" description="Helical" evidence="7">
    <location>
        <begin position="276"/>
        <end position="296"/>
    </location>
</feature>
<gene>
    <name evidence="8" type="ORF">CTI12_AA085610</name>
</gene>
<comment type="subcellular location">
    <subcellularLocation>
        <location evidence="1">Membrane</location>
        <topology evidence="1">Multi-pass membrane protein</topology>
    </subcellularLocation>
</comment>
<accession>A0A2U1Q1L0</accession>
<evidence type="ECO:0000313" key="9">
    <source>
        <dbReference type="Proteomes" id="UP000245207"/>
    </source>
</evidence>
<evidence type="ECO:0000256" key="5">
    <source>
        <dbReference type="ARBA" id="ARBA00023136"/>
    </source>
</evidence>
<comment type="similarity">
    <text evidence="2">Belongs to the major facilitator superfamily. Proton-dependent oligopeptide transporter (POT/PTR) (TC 2.A.17) family.</text>
</comment>
<evidence type="ECO:0000256" key="1">
    <source>
        <dbReference type="ARBA" id="ARBA00004141"/>
    </source>
</evidence>
<evidence type="ECO:0000256" key="7">
    <source>
        <dbReference type="SAM" id="Phobius"/>
    </source>
</evidence>
<dbReference type="GO" id="GO:0016020">
    <property type="term" value="C:membrane"/>
    <property type="evidence" value="ECO:0007669"/>
    <property type="project" value="UniProtKB-SubCell"/>
</dbReference>
<feature type="transmembrane region" description="Helical" evidence="7">
    <location>
        <begin position="607"/>
        <end position="631"/>
    </location>
</feature>
<dbReference type="PANTHER" id="PTHR11654">
    <property type="entry name" value="OLIGOPEPTIDE TRANSPORTER-RELATED"/>
    <property type="match status" value="1"/>
</dbReference>
<dbReference type="SUPFAM" id="SSF103473">
    <property type="entry name" value="MFS general substrate transporter"/>
    <property type="match status" value="1"/>
</dbReference>